<dbReference type="SMART" id="SM00028">
    <property type="entry name" value="TPR"/>
    <property type="match status" value="2"/>
</dbReference>
<evidence type="ECO:0000313" key="4">
    <source>
        <dbReference type="EMBL" id="BAZ95015.1"/>
    </source>
</evidence>
<feature type="transmembrane region" description="Helical" evidence="3">
    <location>
        <begin position="28"/>
        <end position="47"/>
    </location>
</feature>
<dbReference type="AlphaFoldDB" id="A0A1Z4VU77"/>
<keyword evidence="1" id="KW-0677">Repeat</keyword>
<keyword evidence="3" id="KW-0472">Membrane</keyword>
<evidence type="ECO:0000313" key="5">
    <source>
        <dbReference type="Proteomes" id="UP000218765"/>
    </source>
</evidence>
<feature type="transmembrane region" description="Helical" evidence="3">
    <location>
        <begin position="227"/>
        <end position="244"/>
    </location>
</feature>
<evidence type="ECO:0000256" key="2">
    <source>
        <dbReference type="ARBA" id="ARBA00022803"/>
    </source>
</evidence>
<dbReference type="PANTHER" id="PTHR44227">
    <property type="match status" value="1"/>
</dbReference>
<dbReference type="InterPro" id="IPR019734">
    <property type="entry name" value="TPR_rpt"/>
</dbReference>
<feature type="transmembrane region" description="Helical" evidence="3">
    <location>
        <begin position="175"/>
        <end position="193"/>
    </location>
</feature>
<gene>
    <name evidence="4" type="ORF">FOKN1_2645</name>
</gene>
<protein>
    <recommendedName>
        <fullName evidence="6">Tetratricopeptide repeat protein</fullName>
    </recommendedName>
</protein>
<dbReference type="InterPro" id="IPR052346">
    <property type="entry name" value="O-mannosyl-transferase_TMTC"/>
</dbReference>
<feature type="transmembrane region" description="Helical" evidence="3">
    <location>
        <begin position="92"/>
        <end position="118"/>
    </location>
</feature>
<dbReference type="InterPro" id="IPR011990">
    <property type="entry name" value="TPR-like_helical_dom_sf"/>
</dbReference>
<keyword evidence="3" id="KW-1133">Transmembrane helix</keyword>
<feature type="transmembrane region" description="Helical" evidence="3">
    <location>
        <begin position="53"/>
        <end position="71"/>
    </location>
</feature>
<dbReference type="SUPFAM" id="SSF48452">
    <property type="entry name" value="TPR-like"/>
    <property type="match status" value="1"/>
</dbReference>
<keyword evidence="5" id="KW-1185">Reference proteome</keyword>
<accession>A0A1Z4VU77</accession>
<sequence>MTQLSTLFIIIALLSYVAFRARLHQRPFMYGAGMLLTVGISGLMGVFSKENAALLPLYLLAVECIVFQWKLPRTEKPRSHAESTSRKNGTKAARHILIAFHAIFVVIPLSAALIYVIINWSDLTHGYTNRQFTLPERLLTEAHVVWFYLKAIIFPRVADMTLFHDAYPIQSQLDIATTAAFAGHAISLITMISMARKAPVLALGISVFYISHALESTFIPLELVFEHRNYLATWGIMFTLTYYIVGTPGQAEKLKFARYTTVVSIIALFSFMAHTRALTWQKEELITIAALEKYPNSVRALSHLANINLKRGSVEYARHYIESAVEAAPDQAGPALHLLFTYCKADSYPEELHDRIVHTLRTGIATVYAQNGAYSLAMLKNKGECIAVKTNEVAKFLLAFLENHRINNEIRYYLLLQLGRVYLADGQAEAARSSFNKATKYQSHAPYIHRLMALEGSVLSSIELKDMKSATKSLLEINALASDPRLKSIFNIEGTIENLEEIDDEALKLKAIKMAPISHNKTTHHPNS</sequence>
<evidence type="ECO:0000256" key="1">
    <source>
        <dbReference type="ARBA" id="ARBA00022737"/>
    </source>
</evidence>
<feature type="transmembrane region" description="Helical" evidence="3">
    <location>
        <begin position="200"/>
        <end position="221"/>
    </location>
</feature>
<keyword evidence="3" id="KW-0812">Transmembrane</keyword>
<organism evidence="4 5">
    <name type="scientific">Thiohalobacter thiocyanaticus</name>
    <dbReference type="NCBI Taxonomy" id="585455"/>
    <lineage>
        <taxon>Bacteria</taxon>
        <taxon>Pseudomonadati</taxon>
        <taxon>Pseudomonadota</taxon>
        <taxon>Gammaproteobacteria</taxon>
        <taxon>Thiohalobacterales</taxon>
        <taxon>Thiohalobacteraceae</taxon>
        <taxon>Thiohalobacter</taxon>
    </lineage>
</organism>
<proteinExistence type="predicted"/>
<feature type="transmembrane region" description="Helical" evidence="3">
    <location>
        <begin position="256"/>
        <end position="273"/>
    </location>
</feature>
<dbReference type="GO" id="GO:0035269">
    <property type="term" value="P:protein O-linked glycosylation via mannose"/>
    <property type="evidence" value="ECO:0007669"/>
    <property type="project" value="TreeGrafter"/>
</dbReference>
<dbReference type="GO" id="GO:0030968">
    <property type="term" value="P:endoplasmic reticulum unfolded protein response"/>
    <property type="evidence" value="ECO:0007669"/>
    <property type="project" value="TreeGrafter"/>
</dbReference>
<reference evidence="4 5" key="1">
    <citation type="submission" date="2017-05" db="EMBL/GenBank/DDBJ databases">
        <title>Thiocyanate degradation by Thiohalobacter thiocyanaticus FOKN1.</title>
        <authorList>
            <person name="Oshiki M."/>
            <person name="Fukushima T."/>
            <person name="Kawano S."/>
            <person name="Nakagawa J."/>
        </authorList>
    </citation>
    <scope>NUCLEOTIDE SEQUENCE [LARGE SCALE GENOMIC DNA]</scope>
    <source>
        <strain evidence="4 5">FOKN1</strain>
    </source>
</reference>
<evidence type="ECO:0000256" key="3">
    <source>
        <dbReference type="SAM" id="Phobius"/>
    </source>
</evidence>
<dbReference type="PANTHER" id="PTHR44227:SF3">
    <property type="entry name" value="PROTEIN O-MANNOSYL-TRANSFERASE TMTC4"/>
    <property type="match status" value="1"/>
</dbReference>
<dbReference type="EMBL" id="AP018052">
    <property type="protein sequence ID" value="BAZ95015.1"/>
    <property type="molecule type" value="Genomic_DNA"/>
</dbReference>
<keyword evidence="2" id="KW-0802">TPR repeat</keyword>
<dbReference type="KEGG" id="ttc:FOKN1_2645"/>
<dbReference type="Gene3D" id="1.25.40.10">
    <property type="entry name" value="Tetratricopeptide repeat domain"/>
    <property type="match status" value="1"/>
</dbReference>
<feature type="transmembrane region" description="Helical" evidence="3">
    <location>
        <begin position="6"/>
        <end position="23"/>
    </location>
</feature>
<dbReference type="Proteomes" id="UP000218765">
    <property type="component" value="Chromosome"/>
</dbReference>
<evidence type="ECO:0008006" key="6">
    <source>
        <dbReference type="Google" id="ProtNLM"/>
    </source>
</evidence>
<name>A0A1Z4VU77_9GAMM</name>
<dbReference type="GO" id="GO:0000030">
    <property type="term" value="F:mannosyltransferase activity"/>
    <property type="evidence" value="ECO:0007669"/>
    <property type="project" value="TreeGrafter"/>
</dbReference>